<proteinExistence type="predicted"/>
<feature type="transmembrane region" description="Helical" evidence="1">
    <location>
        <begin position="269"/>
        <end position="287"/>
    </location>
</feature>
<keyword evidence="1" id="KW-0812">Transmembrane</keyword>
<name>C2MAE3_9PORP</name>
<feature type="transmembrane region" description="Helical" evidence="1">
    <location>
        <begin position="130"/>
        <end position="153"/>
    </location>
</feature>
<evidence type="ECO:0000313" key="3">
    <source>
        <dbReference type="Proteomes" id="UP000003303"/>
    </source>
</evidence>
<dbReference type="STRING" id="596327.PORUE0001_1217"/>
<feature type="transmembrane region" description="Helical" evidence="1">
    <location>
        <begin position="39"/>
        <end position="59"/>
    </location>
</feature>
<sequence length="318" mass="35462">MIQRYRSSLPAPLALLTMVVVWLLCAVIQWYLLALELDSTALLVGFVSHSLALVATLGLSDRIAIQLLLITPRQRALLLLLQTMLLVPLTAFFTLSWSVWALPALLIALYLQMLCYSRPDQLQTLTLAGLMMGIAVLLYPPLLLIVPLSLSLLALMKVRRLRAYLAYLCGFIAILWLVLPTLYLWQGATPLLNLYAQLQISVETLLSPATPFEWIGWGIIALLLIIARIGLESIRGGSHVVTWYRQRALLLMTTLVLLLALVQTETMRSTLLLAVPLVIIPITPWAGQLSRYAWRYLLPLLVLLVTTLQLLLAGLVVL</sequence>
<protein>
    <submittedName>
        <fullName evidence="2">Uncharacterized protein</fullName>
    </submittedName>
</protein>
<organism evidence="2 3">
    <name type="scientific">Porphyromonas uenonis 60-3</name>
    <dbReference type="NCBI Taxonomy" id="596327"/>
    <lineage>
        <taxon>Bacteria</taxon>
        <taxon>Pseudomonadati</taxon>
        <taxon>Bacteroidota</taxon>
        <taxon>Bacteroidia</taxon>
        <taxon>Bacteroidales</taxon>
        <taxon>Porphyromonadaceae</taxon>
        <taxon>Porphyromonas</taxon>
    </lineage>
</organism>
<dbReference type="EMBL" id="ACLR01000088">
    <property type="protein sequence ID" value="EEK17288.1"/>
    <property type="molecule type" value="Genomic_DNA"/>
</dbReference>
<accession>C2MAE3</accession>
<evidence type="ECO:0000256" key="1">
    <source>
        <dbReference type="SAM" id="Phobius"/>
    </source>
</evidence>
<comment type="caution">
    <text evidence="2">The sequence shown here is derived from an EMBL/GenBank/DDBJ whole genome shotgun (WGS) entry which is preliminary data.</text>
</comment>
<evidence type="ECO:0000313" key="2">
    <source>
        <dbReference type="EMBL" id="EEK17288.1"/>
    </source>
</evidence>
<feature type="transmembrane region" description="Helical" evidence="1">
    <location>
        <begin position="79"/>
        <end position="110"/>
    </location>
</feature>
<dbReference type="Proteomes" id="UP000003303">
    <property type="component" value="Unassembled WGS sequence"/>
</dbReference>
<feature type="transmembrane region" description="Helical" evidence="1">
    <location>
        <begin position="214"/>
        <end position="231"/>
    </location>
</feature>
<keyword evidence="1" id="KW-0472">Membrane</keyword>
<reference evidence="2 3" key="1">
    <citation type="submission" date="2009-04" db="EMBL/GenBank/DDBJ databases">
        <authorList>
            <person name="Sebastian Y."/>
            <person name="Madupu R."/>
            <person name="Durkin A.S."/>
            <person name="Torralba M."/>
            <person name="Methe B."/>
            <person name="Sutton G.G."/>
            <person name="Strausberg R.L."/>
            <person name="Nelson K.E."/>
        </authorList>
    </citation>
    <scope>NUCLEOTIDE SEQUENCE [LARGE SCALE GENOMIC DNA]</scope>
    <source>
        <strain evidence="2 3">60-3</strain>
    </source>
</reference>
<feature type="transmembrane region" description="Helical" evidence="1">
    <location>
        <begin position="165"/>
        <end position="185"/>
    </location>
</feature>
<feature type="transmembrane region" description="Helical" evidence="1">
    <location>
        <begin position="296"/>
        <end position="317"/>
    </location>
</feature>
<gene>
    <name evidence="2" type="ORF">PORUE0001_1217</name>
</gene>
<keyword evidence="3" id="KW-1185">Reference proteome</keyword>
<feature type="transmembrane region" description="Helical" evidence="1">
    <location>
        <begin position="243"/>
        <end position="263"/>
    </location>
</feature>
<dbReference type="OrthoDB" id="9972766at2"/>
<dbReference type="RefSeq" id="WP_007364863.1">
    <property type="nucleotide sequence ID" value="NZ_ACLR01000088.1"/>
</dbReference>
<dbReference type="AlphaFoldDB" id="C2MAE3"/>
<keyword evidence="1" id="KW-1133">Transmembrane helix</keyword>
<feature type="transmembrane region" description="Helical" evidence="1">
    <location>
        <begin position="12"/>
        <end position="33"/>
    </location>
</feature>